<sequence length="78" mass="9119">MNTTWIIIIIFLIGAIFVYARFKKTKLLSNFPFTEGETSVFEEKPSYLAHKQYSLVGAKTNHNYHILMRPLIKITNKK</sequence>
<evidence type="ECO:0000313" key="2">
    <source>
        <dbReference type="EMBL" id="KKS72624.1"/>
    </source>
</evidence>
<keyword evidence="1" id="KW-0472">Membrane</keyword>
<feature type="non-terminal residue" evidence="2">
    <location>
        <position position="78"/>
    </location>
</feature>
<dbReference type="EMBL" id="LCEK01000006">
    <property type="protein sequence ID" value="KKS72624.1"/>
    <property type="molecule type" value="Genomic_DNA"/>
</dbReference>
<evidence type="ECO:0000313" key="3">
    <source>
        <dbReference type="Proteomes" id="UP000033867"/>
    </source>
</evidence>
<keyword evidence="1" id="KW-0812">Transmembrane</keyword>
<dbReference type="Proteomes" id="UP000033867">
    <property type="component" value="Unassembled WGS sequence"/>
</dbReference>
<accession>A0A0G1BHG5</accession>
<organism evidence="2 3">
    <name type="scientific">Candidatus Magasanikbacteria bacterium GW2011_GWE2_42_7</name>
    <dbReference type="NCBI Taxonomy" id="1619052"/>
    <lineage>
        <taxon>Bacteria</taxon>
        <taxon>Candidatus Magasanikiibacteriota</taxon>
    </lineage>
</organism>
<name>A0A0G1BHG5_9BACT</name>
<gene>
    <name evidence="2" type="ORF">UV42_C0006G0024</name>
</gene>
<keyword evidence="1" id="KW-1133">Transmembrane helix</keyword>
<reference evidence="2 3" key="1">
    <citation type="journal article" date="2015" name="Nature">
        <title>rRNA introns, odd ribosomes, and small enigmatic genomes across a large radiation of phyla.</title>
        <authorList>
            <person name="Brown C.T."/>
            <person name="Hug L.A."/>
            <person name="Thomas B.C."/>
            <person name="Sharon I."/>
            <person name="Castelle C.J."/>
            <person name="Singh A."/>
            <person name="Wilkins M.J."/>
            <person name="Williams K.H."/>
            <person name="Banfield J.F."/>
        </authorList>
    </citation>
    <scope>NUCLEOTIDE SEQUENCE [LARGE SCALE GENOMIC DNA]</scope>
</reference>
<protein>
    <submittedName>
        <fullName evidence="2">Uncharacterized protein</fullName>
    </submittedName>
</protein>
<proteinExistence type="predicted"/>
<evidence type="ECO:0000256" key="1">
    <source>
        <dbReference type="SAM" id="Phobius"/>
    </source>
</evidence>
<feature type="transmembrane region" description="Helical" evidence="1">
    <location>
        <begin position="6"/>
        <end position="22"/>
    </location>
</feature>
<comment type="caution">
    <text evidence="2">The sequence shown here is derived from an EMBL/GenBank/DDBJ whole genome shotgun (WGS) entry which is preliminary data.</text>
</comment>
<dbReference type="AlphaFoldDB" id="A0A0G1BHG5"/>